<proteinExistence type="predicted"/>
<dbReference type="Pfam" id="PF01535">
    <property type="entry name" value="PPR"/>
    <property type="match status" value="1"/>
</dbReference>
<dbReference type="InterPro" id="IPR002885">
    <property type="entry name" value="PPR_rpt"/>
</dbReference>
<dbReference type="Gene3D" id="1.25.40.10">
    <property type="entry name" value="Tetratricopeptide repeat domain"/>
    <property type="match status" value="1"/>
</dbReference>
<dbReference type="AlphaFoldDB" id="A0A9P3L705"/>
<dbReference type="PANTHER" id="PTHR47933:SF11">
    <property type="entry name" value="PENTATRICOPEPTIDE REPEAT-CONTAINING PROTEIN 2"/>
    <property type="match status" value="1"/>
</dbReference>
<reference evidence="2 3" key="1">
    <citation type="submission" date="2021-08" db="EMBL/GenBank/DDBJ databases">
        <title>Draft Genome Sequence of Phanerochaete sordida strain YK-624.</title>
        <authorList>
            <person name="Mori T."/>
            <person name="Dohra H."/>
            <person name="Suzuki T."/>
            <person name="Kawagishi H."/>
            <person name="Hirai H."/>
        </authorList>
    </citation>
    <scope>NUCLEOTIDE SEQUENCE [LARGE SCALE GENOMIC DNA]</scope>
    <source>
        <strain evidence="2 3">YK-624</strain>
    </source>
</reference>
<keyword evidence="1" id="KW-0677">Repeat</keyword>
<name>A0A9P3L705_9APHY</name>
<dbReference type="InterPro" id="IPR011990">
    <property type="entry name" value="TPR-like_helical_dom_sf"/>
</dbReference>
<dbReference type="OrthoDB" id="1908178at2759"/>
<dbReference type="GO" id="GO:0003729">
    <property type="term" value="F:mRNA binding"/>
    <property type="evidence" value="ECO:0007669"/>
    <property type="project" value="TreeGrafter"/>
</dbReference>
<gene>
    <name evidence="2" type="ORF">PsYK624_004910</name>
</gene>
<evidence type="ECO:0000313" key="3">
    <source>
        <dbReference type="Proteomes" id="UP000703269"/>
    </source>
</evidence>
<dbReference type="Proteomes" id="UP000703269">
    <property type="component" value="Unassembled WGS sequence"/>
</dbReference>
<dbReference type="EMBL" id="BPQB01000001">
    <property type="protein sequence ID" value="GJE84415.1"/>
    <property type="molecule type" value="Genomic_DNA"/>
</dbReference>
<dbReference type="PANTHER" id="PTHR47933">
    <property type="entry name" value="PENTATRICOPEPTIDE REPEAT-CONTAINING PROTEIN 1, MITOCHONDRIAL"/>
    <property type="match status" value="1"/>
</dbReference>
<dbReference type="InterPro" id="IPR051240">
    <property type="entry name" value="Mito_RNA-Proc/Resp"/>
</dbReference>
<evidence type="ECO:0000313" key="2">
    <source>
        <dbReference type="EMBL" id="GJE84415.1"/>
    </source>
</evidence>
<comment type="caution">
    <text evidence="2">The sequence shown here is derived from an EMBL/GenBank/DDBJ whole genome shotgun (WGS) entry which is preliminary data.</text>
</comment>
<accession>A0A9P3L705</accession>
<evidence type="ECO:0000256" key="1">
    <source>
        <dbReference type="ARBA" id="ARBA00022737"/>
    </source>
</evidence>
<organism evidence="2 3">
    <name type="scientific">Phanerochaete sordida</name>
    <dbReference type="NCBI Taxonomy" id="48140"/>
    <lineage>
        <taxon>Eukaryota</taxon>
        <taxon>Fungi</taxon>
        <taxon>Dikarya</taxon>
        <taxon>Basidiomycota</taxon>
        <taxon>Agaricomycotina</taxon>
        <taxon>Agaricomycetes</taxon>
        <taxon>Polyporales</taxon>
        <taxon>Phanerochaetaceae</taxon>
        <taxon>Phanerochaete</taxon>
    </lineage>
</organism>
<sequence>MQIRPRLTRAVRERMPLDPLNEDRFYTPVEDKHRETRAELLAVLATSQDPEAAWNAYSALMALPRFQDRLLIPWQHLHRFSRLIASVRPRTRVYFSRLLSVLYTIHRTGGTVHLWQWNVLVDFAGKGWRKTTPENFRAALDVYHDLVSNKAPGASFSKTPDNPGASEGDFVKALLEPDIWTLTTLLNIAISTFERRSVRHAAALLENSGQQPTAVTYLSYIRYYTKLNRLIGVRSVLAQMVSNNMELGLDGTNACIWAFGRNNRVDIAEKIYQVLRSNMSEEPNPHAEKLRDQLAKDNIYVARNLVPDHITYTCLVQIYAYRGHFTECLAVFMDMIHALDSPDAETPGTDHDRARLYLPVYRAIFIGFVHHGNTPRVAHSTAAFASGTQTLTSSMLSADPTAWSLGALESLFTEFLGIPHGTKPTENLFYWILTAFAKTSGEDKHKLREVFERLEARFHRRWWGGRMRKLRKAVFEPGKFSPEELTWGDAEAALEDVDGDSTD</sequence>
<keyword evidence="3" id="KW-1185">Reference proteome</keyword>
<protein>
    <submittedName>
        <fullName evidence="2">Uncharacterized protein</fullName>
    </submittedName>
</protein>